<dbReference type="HAMAP" id="MF_01845">
    <property type="entry name" value="UPF0597"/>
    <property type="match status" value="1"/>
</dbReference>
<dbReference type="GO" id="GO:0080146">
    <property type="term" value="F:L-cysteine desulfhydrase activity"/>
    <property type="evidence" value="ECO:0007669"/>
    <property type="project" value="TreeGrafter"/>
</dbReference>
<dbReference type="InterPro" id="IPR005130">
    <property type="entry name" value="Ser_deHydtase-like_asu"/>
</dbReference>
<dbReference type="PIRSF" id="PIRSF006054">
    <property type="entry name" value="UCP006054"/>
    <property type="match status" value="1"/>
</dbReference>
<dbReference type="InterPro" id="IPR021144">
    <property type="entry name" value="UPF0597"/>
</dbReference>
<comment type="caution">
    <text evidence="3">The sequence shown here is derived from an EMBL/GenBank/DDBJ whole genome shotgun (WGS) entry which is preliminary data.</text>
</comment>
<comment type="similarity">
    <text evidence="1">Belongs to the UPF0597 family.</text>
</comment>
<dbReference type="Proteomes" id="UP000265489">
    <property type="component" value="Unassembled WGS sequence"/>
</dbReference>
<reference evidence="3 4" key="1">
    <citation type="submission" date="2018-08" db="EMBL/GenBank/DDBJ databases">
        <title>A genome reference for cultivated species of the human gut microbiota.</title>
        <authorList>
            <person name="Zou Y."/>
            <person name="Xue W."/>
            <person name="Luo G."/>
        </authorList>
    </citation>
    <scope>NUCLEOTIDE SEQUENCE [LARGE SCALE GENOMIC DNA]</scope>
    <source>
        <strain evidence="3 4">AF15-20</strain>
    </source>
</reference>
<accession>A0A395WD28</accession>
<feature type="domain" description="Serine dehydratase-like alpha subunit" evidence="2">
    <location>
        <begin position="185"/>
        <end position="402"/>
    </location>
</feature>
<evidence type="ECO:0000313" key="3">
    <source>
        <dbReference type="EMBL" id="RGU94070.1"/>
    </source>
</evidence>
<dbReference type="AlphaFoldDB" id="A0A395WD28"/>
<name>A0A395WD28_9FIRM</name>
<evidence type="ECO:0000259" key="2">
    <source>
        <dbReference type="Pfam" id="PF03313"/>
    </source>
</evidence>
<dbReference type="GeneID" id="66579229"/>
<evidence type="ECO:0000313" key="4">
    <source>
        <dbReference type="Proteomes" id="UP000265489"/>
    </source>
</evidence>
<dbReference type="PANTHER" id="PTHR30501:SF2">
    <property type="entry name" value="UPF0597 PROTEIN YHAM"/>
    <property type="match status" value="1"/>
</dbReference>
<dbReference type="RefSeq" id="WP_118324311.1">
    <property type="nucleotide sequence ID" value="NZ_CATXNH010000008.1"/>
</dbReference>
<dbReference type="PANTHER" id="PTHR30501">
    <property type="entry name" value="UPF0597 PROTEIN YHAM"/>
    <property type="match status" value="1"/>
</dbReference>
<protein>
    <recommendedName>
        <fullName evidence="1">UPF0597 protein DWW32_00725</fullName>
    </recommendedName>
</protein>
<gene>
    <name evidence="3" type="ORF">DWW32_00725</name>
</gene>
<evidence type="ECO:0000256" key="1">
    <source>
        <dbReference type="HAMAP-Rule" id="MF_01845"/>
    </source>
</evidence>
<organism evidence="3 4">
    <name type="scientific">Holdemanella biformis</name>
    <dbReference type="NCBI Taxonomy" id="1735"/>
    <lineage>
        <taxon>Bacteria</taxon>
        <taxon>Bacillati</taxon>
        <taxon>Bacillota</taxon>
        <taxon>Erysipelotrichia</taxon>
        <taxon>Erysipelotrichales</taxon>
        <taxon>Erysipelotrichaceae</taxon>
        <taxon>Holdemanella</taxon>
    </lineage>
</organism>
<proteinExistence type="inferred from homology"/>
<dbReference type="Pfam" id="PF03313">
    <property type="entry name" value="SDH_alpha"/>
    <property type="match status" value="1"/>
</dbReference>
<sequence>MLNKKECIQLLKQDVTPALGCTEPVCVALCLAHAAKVLDEEIVSIDVDVNIGIFKNGMSAGIPNFDHVGLNYAATLGAFLKNPEKGLKLFEDIDDEIKNKVYKFKNTQVHVDSSQTNLYVKGTIHTQNQTGTCIIQDEHTNVVYLSKNDEIKIDNKKSVNKQSNFISKLHQMNISDIVDLVNTFDTKDIEFLYDGVKMNLELADYAKDHDLALSSSFSSNLVSTLTAAIEARLSGCPLNTMSSSGAGTKGIALILPIHIVARDKQISKEKELKALALGHLLNRYINSYIGKLSPMCTCVMASSTACSAALVYMFGGNKEQIGYAIKNMTGTVTGMICDGGKVGCSLKVTTGTVSALLCAKTALNNAPLKDSDGIVASTPEKCIQNMAYLSKVGMKDVDTTIVEIMEKKKA</sequence>
<dbReference type="EMBL" id="QRYQ01000001">
    <property type="protein sequence ID" value="RGU94070.1"/>
    <property type="molecule type" value="Genomic_DNA"/>
</dbReference>
<dbReference type="GO" id="GO:0019450">
    <property type="term" value="P:L-cysteine catabolic process to pyruvate"/>
    <property type="evidence" value="ECO:0007669"/>
    <property type="project" value="TreeGrafter"/>
</dbReference>